<dbReference type="AlphaFoldDB" id="A0A1S8TD19"/>
<keyword evidence="2" id="KW-1185">Reference proteome</keyword>
<dbReference type="SUPFAM" id="SSF54427">
    <property type="entry name" value="NTF2-like"/>
    <property type="match status" value="1"/>
</dbReference>
<reference evidence="1 2" key="1">
    <citation type="submission" date="2016-05" db="EMBL/GenBank/DDBJ databases">
        <title>Microbial solvent formation.</title>
        <authorList>
            <person name="Poehlein A."/>
            <person name="Montoya Solano J.D."/>
            <person name="Flitsch S."/>
            <person name="Krabben P."/>
            <person name="Duerre P."/>
            <person name="Daniel R."/>
        </authorList>
    </citation>
    <scope>NUCLEOTIDE SEQUENCE [LARGE SCALE GENOMIC DNA]</scope>
    <source>
        <strain evidence="1 2">DSM 2619</strain>
    </source>
</reference>
<comment type="caution">
    <text evidence="1">The sequence shown here is derived from an EMBL/GenBank/DDBJ whole genome shotgun (WGS) entry which is preliminary data.</text>
</comment>
<sequence length="129" mass="15559">MEIYNEISRDNYKRILDSWINKDGSILEKVFAINAKYIECYGPAYDGLVQIQKWFKEWQDYGSVLIWNINKFLHNGENCVCDWYFECEYDGKINGFNGVSWIKFNDENKIIELREYQSKVLNYFAYNKK</sequence>
<organism evidence="1 2">
    <name type="scientific">Clostridium puniceum</name>
    <dbReference type="NCBI Taxonomy" id="29367"/>
    <lineage>
        <taxon>Bacteria</taxon>
        <taxon>Bacillati</taxon>
        <taxon>Bacillota</taxon>
        <taxon>Clostridia</taxon>
        <taxon>Eubacteriales</taxon>
        <taxon>Clostridiaceae</taxon>
        <taxon>Clostridium</taxon>
    </lineage>
</organism>
<evidence type="ECO:0000313" key="1">
    <source>
        <dbReference type="EMBL" id="OOM75519.1"/>
    </source>
</evidence>
<name>A0A1S8TD19_9CLOT</name>
<gene>
    <name evidence="1" type="ORF">CLPUN_31900</name>
</gene>
<dbReference type="STRING" id="29367.CLPUN_31900"/>
<evidence type="ECO:0000313" key="2">
    <source>
        <dbReference type="Proteomes" id="UP000190890"/>
    </source>
</evidence>
<dbReference type="InterPro" id="IPR032710">
    <property type="entry name" value="NTF2-like_dom_sf"/>
</dbReference>
<dbReference type="Proteomes" id="UP000190890">
    <property type="component" value="Unassembled WGS sequence"/>
</dbReference>
<dbReference type="OrthoDB" id="4203328at2"/>
<evidence type="ECO:0008006" key="3">
    <source>
        <dbReference type="Google" id="ProtNLM"/>
    </source>
</evidence>
<proteinExistence type="predicted"/>
<dbReference type="EMBL" id="LZZM01000184">
    <property type="protein sequence ID" value="OOM75519.1"/>
    <property type="molecule type" value="Genomic_DNA"/>
</dbReference>
<dbReference type="Gene3D" id="3.10.450.50">
    <property type="match status" value="1"/>
</dbReference>
<dbReference type="RefSeq" id="WP_077848255.1">
    <property type="nucleotide sequence ID" value="NZ_LZZM01000184.1"/>
</dbReference>
<protein>
    <recommendedName>
        <fullName evidence="3">SnoaL-like domain protein</fullName>
    </recommendedName>
</protein>
<accession>A0A1S8TD19</accession>